<protein>
    <submittedName>
        <fullName evidence="2">Uncharacterized protein</fullName>
    </submittedName>
</protein>
<dbReference type="AlphaFoldDB" id="A0A9P0CZT8"/>
<evidence type="ECO:0000313" key="2">
    <source>
        <dbReference type="EMBL" id="CAH1111314.1"/>
    </source>
</evidence>
<proteinExistence type="predicted"/>
<evidence type="ECO:0000256" key="1">
    <source>
        <dbReference type="SAM" id="MobiDB-lite"/>
    </source>
</evidence>
<keyword evidence="3" id="KW-1185">Reference proteome</keyword>
<feature type="region of interest" description="Disordered" evidence="1">
    <location>
        <begin position="408"/>
        <end position="449"/>
    </location>
</feature>
<feature type="region of interest" description="Disordered" evidence="1">
    <location>
        <begin position="367"/>
        <end position="387"/>
    </location>
</feature>
<name>A0A9P0CZT8_9CUCU</name>
<sequence length="617" mass="71739">MPINVKISLCKITRASKLFQRNYYLPLLKPLSPKDALRRKIITGQNVLGNRIEHYIPVLKPQEEKTAEKKRRGKGVPVVKKRVKRHENEKYVEPFFDENMENHNMLQNILRRKSKGKGYHYIYEVPDKKCTLVVDSQMERALKDRDVVDIIMAQRSEKIVAKLSNGTRITLPLAPFNERAPLYRGSGWTKEFIEQEHHHGKETMSIAKLFEAKESGVEDWELEMMRLANKRKKKHKGEDNVDWKQMLQGCVEEMDWEKFEEDTKQIVNEQEEVVEEEDIPMEVNDMDKTTDVAEKLKLGGSVVLDQLPTMLEIPEVIKNLETGDMCELLNVSGAKITLPSNNKQCFVVGQMVKTDENEVFVPGQTIVSEDGTSDYTPGITINEDDEPTLIPGLVMGEEESSAMFLPGESTITDQGQLKFESTPEDRTRKWRELSPSPPPPPKPKPRVEQEVVIRRRVIEEPSEPLIKERSKRKPQVVVAEKRPTPPPREVYVPRDPMGDSLKLLEEQRRKREEEERKRMKDRLEEKILKEESKVDKLRLEMRKKFKNMKFEKPQAYVPVEPVKKSQKLEELEMSIKKGTFFDDDKTKDILERAKSATRLLKYQTVLNSYGNDFGRRF</sequence>
<feature type="region of interest" description="Disordered" evidence="1">
    <location>
        <begin position="464"/>
        <end position="498"/>
    </location>
</feature>
<gene>
    <name evidence="2" type="ORF">PSYICH_LOCUS10826</name>
</gene>
<evidence type="ECO:0000313" key="3">
    <source>
        <dbReference type="Proteomes" id="UP001153636"/>
    </source>
</evidence>
<feature type="compositionally biased region" description="Basic and acidic residues" evidence="1">
    <location>
        <begin position="421"/>
        <end position="432"/>
    </location>
</feature>
<dbReference type="Proteomes" id="UP001153636">
    <property type="component" value="Chromosome 5"/>
</dbReference>
<organism evidence="2 3">
    <name type="scientific">Psylliodes chrysocephalus</name>
    <dbReference type="NCBI Taxonomy" id="3402493"/>
    <lineage>
        <taxon>Eukaryota</taxon>
        <taxon>Metazoa</taxon>
        <taxon>Ecdysozoa</taxon>
        <taxon>Arthropoda</taxon>
        <taxon>Hexapoda</taxon>
        <taxon>Insecta</taxon>
        <taxon>Pterygota</taxon>
        <taxon>Neoptera</taxon>
        <taxon>Endopterygota</taxon>
        <taxon>Coleoptera</taxon>
        <taxon>Polyphaga</taxon>
        <taxon>Cucujiformia</taxon>
        <taxon>Chrysomeloidea</taxon>
        <taxon>Chrysomelidae</taxon>
        <taxon>Galerucinae</taxon>
        <taxon>Alticini</taxon>
        <taxon>Psylliodes</taxon>
    </lineage>
</organism>
<reference evidence="2" key="1">
    <citation type="submission" date="2022-01" db="EMBL/GenBank/DDBJ databases">
        <authorList>
            <person name="King R."/>
        </authorList>
    </citation>
    <scope>NUCLEOTIDE SEQUENCE</scope>
</reference>
<accession>A0A9P0CZT8</accession>
<dbReference type="EMBL" id="OV651817">
    <property type="protein sequence ID" value="CAH1111314.1"/>
    <property type="molecule type" value="Genomic_DNA"/>
</dbReference>
<dbReference type="OrthoDB" id="5969272at2759"/>